<dbReference type="EMBL" id="NIZW01000007">
    <property type="protein sequence ID" value="PHQ35479.1"/>
    <property type="molecule type" value="Genomic_DNA"/>
</dbReference>
<evidence type="ECO:0000313" key="4">
    <source>
        <dbReference type="Proteomes" id="UP000225740"/>
    </source>
</evidence>
<gene>
    <name evidence="1" type="primary">gatC</name>
    <name evidence="3" type="ORF">CEE69_10835</name>
</gene>
<name>A0A2G1WA00_9BACT</name>
<comment type="similarity">
    <text evidence="1">Belongs to the GatC family.</text>
</comment>
<dbReference type="GO" id="GO:0070681">
    <property type="term" value="P:glutaminyl-tRNAGln biosynthesis via transamidation"/>
    <property type="evidence" value="ECO:0007669"/>
    <property type="project" value="TreeGrafter"/>
</dbReference>
<evidence type="ECO:0000256" key="1">
    <source>
        <dbReference type="HAMAP-Rule" id="MF_00122"/>
    </source>
</evidence>
<comment type="catalytic activity">
    <reaction evidence="1">
        <text>L-glutamyl-tRNA(Gln) + L-glutamine + ATP + H2O = L-glutaminyl-tRNA(Gln) + L-glutamate + ADP + phosphate + H(+)</text>
        <dbReference type="Rhea" id="RHEA:17521"/>
        <dbReference type="Rhea" id="RHEA-COMP:9681"/>
        <dbReference type="Rhea" id="RHEA-COMP:9684"/>
        <dbReference type="ChEBI" id="CHEBI:15377"/>
        <dbReference type="ChEBI" id="CHEBI:15378"/>
        <dbReference type="ChEBI" id="CHEBI:29985"/>
        <dbReference type="ChEBI" id="CHEBI:30616"/>
        <dbReference type="ChEBI" id="CHEBI:43474"/>
        <dbReference type="ChEBI" id="CHEBI:58359"/>
        <dbReference type="ChEBI" id="CHEBI:78520"/>
        <dbReference type="ChEBI" id="CHEBI:78521"/>
        <dbReference type="ChEBI" id="CHEBI:456216"/>
    </reaction>
</comment>
<sequence length="107" mass="11343">MSSSGNGSGGSVDIQKLARLARLQLTEQEQTDFGPQISDILGFVEQLSELDTSGVEPMTSALDVENRFRDDTPDESLSAEVATRTAPASQDGTFLVPPVLGNTSSKK</sequence>
<organism evidence="3 4">
    <name type="scientific">Rhodopirellula bahusiensis</name>
    <dbReference type="NCBI Taxonomy" id="2014065"/>
    <lineage>
        <taxon>Bacteria</taxon>
        <taxon>Pseudomonadati</taxon>
        <taxon>Planctomycetota</taxon>
        <taxon>Planctomycetia</taxon>
        <taxon>Pirellulales</taxon>
        <taxon>Pirellulaceae</taxon>
        <taxon>Rhodopirellula</taxon>
    </lineage>
</organism>
<keyword evidence="3" id="KW-0808">Transferase</keyword>
<dbReference type="NCBIfam" id="TIGR00135">
    <property type="entry name" value="gatC"/>
    <property type="match status" value="1"/>
</dbReference>
<keyword evidence="1" id="KW-0547">Nucleotide-binding</keyword>
<dbReference type="RefSeq" id="WP_099260683.1">
    <property type="nucleotide sequence ID" value="NZ_NIZW01000007.1"/>
</dbReference>
<dbReference type="PANTHER" id="PTHR15004">
    <property type="entry name" value="GLUTAMYL-TRNA(GLN) AMIDOTRANSFERASE SUBUNIT C, MITOCHONDRIAL"/>
    <property type="match status" value="1"/>
</dbReference>
<dbReference type="SUPFAM" id="SSF141000">
    <property type="entry name" value="Glu-tRNAGln amidotransferase C subunit"/>
    <property type="match status" value="1"/>
</dbReference>
<comment type="subunit">
    <text evidence="1">Heterotrimer of A, B and C subunits.</text>
</comment>
<dbReference type="PANTHER" id="PTHR15004:SF0">
    <property type="entry name" value="GLUTAMYL-TRNA(GLN) AMIDOTRANSFERASE SUBUNIT C, MITOCHONDRIAL"/>
    <property type="match status" value="1"/>
</dbReference>
<evidence type="ECO:0000313" key="3">
    <source>
        <dbReference type="EMBL" id="PHQ35479.1"/>
    </source>
</evidence>
<dbReference type="GO" id="GO:0050567">
    <property type="term" value="F:glutaminyl-tRNA synthase (glutamine-hydrolyzing) activity"/>
    <property type="evidence" value="ECO:0007669"/>
    <property type="project" value="UniProtKB-UniRule"/>
</dbReference>
<keyword evidence="1" id="KW-0436">Ligase</keyword>
<keyword evidence="1" id="KW-0648">Protein biosynthesis</keyword>
<dbReference type="Pfam" id="PF02686">
    <property type="entry name" value="GatC"/>
    <property type="match status" value="1"/>
</dbReference>
<dbReference type="GO" id="GO:0005524">
    <property type="term" value="F:ATP binding"/>
    <property type="evidence" value="ECO:0007669"/>
    <property type="project" value="UniProtKB-KW"/>
</dbReference>
<feature type="region of interest" description="Disordered" evidence="2">
    <location>
        <begin position="82"/>
        <end position="107"/>
    </location>
</feature>
<dbReference type="Proteomes" id="UP000225740">
    <property type="component" value="Unassembled WGS sequence"/>
</dbReference>
<dbReference type="GO" id="GO:0006450">
    <property type="term" value="P:regulation of translational fidelity"/>
    <property type="evidence" value="ECO:0007669"/>
    <property type="project" value="InterPro"/>
</dbReference>
<comment type="catalytic activity">
    <reaction evidence="1">
        <text>L-aspartyl-tRNA(Asn) + L-glutamine + ATP + H2O = L-asparaginyl-tRNA(Asn) + L-glutamate + ADP + phosphate + 2 H(+)</text>
        <dbReference type="Rhea" id="RHEA:14513"/>
        <dbReference type="Rhea" id="RHEA-COMP:9674"/>
        <dbReference type="Rhea" id="RHEA-COMP:9677"/>
        <dbReference type="ChEBI" id="CHEBI:15377"/>
        <dbReference type="ChEBI" id="CHEBI:15378"/>
        <dbReference type="ChEBI" id="CHEBI:29985"/>
        <dbReference type="ChEBI" id="CHEBI:30616"/>
        <dbReference type="ChEBI" id="CHEBI:43474"/>
        <dbReference type="ChEBI" id="CHEBI:58359"/>
        <dbReference type="ChEBI" id="CHEBI:78515"/>
        <dbReference type="ChEBI" id="CHEBI:78516"/>
        <dbReference type="ChEBI" id="CHEBI:456216"/>
    </reaction>
</comment>
<dbReference type="InterPro" id="IPR036113">
    <property type="entry name" value="Asp/Glu-ADT_sf_sub_c"/>
</dbReference>
<dbReference type="Gene3D" id="1.10.20.60">
    <property type="entry name" value="Glu-tRNAGln amidotransferase C subunit, N-terminal domain"/>
    <property type="match status" value="1"/>
</dbReference>
<dbReference type="GO" id="GO:0006412">
    <property type="term" value="P:translation"/>
    <property type="evidence" value="ECO:0007669"/>
    <property type="project" value="UniProtKB-UniRule"/>
</dbReference>
<comment type="function">
    <text evidence="1">Allows the formation of correctly charged Asn-tRNA(Asn) or Gln-tRNA(Gln) through the transamidation of misacylated Asp-tRNA(Asn) or Glu-tRNA(Gln) in organisms which lack either or both of asparaginyl-tRNA or glutaminyl-tRNA synthetases. The reaction takes place in the presence of glutamine and ATP through an activated phospho-Asp-tRNA(Asn) or phospho-Glu-tRNA(Gln).</text>
</comment>
<proteinExistence type="inferred from homology"/>
<dbReference type="OrthoDB" id="9813938at2"/>
<protein>
    <recommendedName>
        <fullName evidence="1">Aspartyl/glutamyl-tRNA(Asn/Gln) amidotransferase subunit C</fullName>
        <shortName evidence="1">Asp/Glu-ADT subunit C</shortName>
        <ecNumber evidence="1">6.3.5.-</ecNumber>
    </recommendedName>
</protein>
<keyword evidence="4" id="KW-1185">Reference proteome</keyword>
<dbReference type="AlphaFoldDB" id="A0A2G1WA00"/>
<evidence type="ECO:0000256" key="2">
    <source>
        <dbReference type="SAM" id="MobiDB-lite"/>
    </source>
</evidence>
<dbReference type="GO" id="GO:0050566">
    <property type="term" value="F:asparaginyl-tRNA synthase (glutamine-hydrolyzing) activity"/>
    <property type="evidence" value="ECO:0007669"/>
    <property type="project" value="RHEA"/>
</dbReference>
<accession>A0A2G1WA00</accession>
<reference evidence="3 4" key="1">
    <citation type="submission" date="2017-06" db="EMBL/GenBank/DDBJ databases">
        <title>Description of Rhodopirellula bahusiensis sp. nov.</title>
        <authorList>
            <person name="Kizina J."/>
            <person name="Harder J."/>
        </authorList>
    </citation>
    <scope>NUCLEOTIDE SEQUENCE [LARGE SCALE GENOMIC DNA]</scope>
    <source>
        <strain evidence="3 4">SWK21</strain>
    </source>
</reference>
<dbReference type="InterPro" id="IPR003837">
    <property type="entry name" value="GatC"/>
</dbReference>
<keyword evidence="1" id="KW-0067">ATP-binding</keyword>
<dbReference type="GeneID" id="90608657"/>
<dbReference type="HAMAP" id="MF_00122">
    <property type="entry name" value="GatC"/>
    <property type="match status" value="1"/>
</dbReference>
<dbReference type="EC" id="6.3.5.-" evidence="1"/>
<dbReference type="GO" id="GO:0016740">
    <property type="term" value="F:transferase activity"/>
    <property type="evidence" value="ECO:0007669"/>
    <property type="project" value="UniProtKB-KW"/>
</dbReference>
<comment type="caution">
    <text evidence="3">The sequence shown here is derived from an EMBL/GenBank/DDBJ whole genome shotgun (WGS) entry which is preliminary data.</text>
</comment>